<feature type="domain" description="Peptidase C14 caspase" evidence="3">
    <location>
        <begin position="8"/>
        <end position="289"/>
    </location>
</feature>
<proteinExistence type="inferred from homology"/>
<dbReference type="PANTHER" id="PTHR48104:SF30">
    <property type="entry name" value="METACASPASE-1"/>
    <property type="match status" value="1"/>
</dbReference>
<evidence type="ECO:0000259" key="3">
    <source>
        <dbReference type="Pfam" id="PF00656"/>
    </source>
</evidence>
<evidence type="ECO:0000256" key="2">
    <source>
        <dbReference type="ARBA" id="ARBA00022801"/>
    </source>
</evidence>
<reference evidence="4" key="1">
    <citation type="journal article" date="2020" name="bioRxiv">
        <title>Genomic and phenotypic heterogeneity of clinical isolates of the human pathogens Aspergillus fumigatus, Aspergillus lentulus and Aspergillus fumigatiaffinis.</title>
        <authorList>
            <person name="dos Santos R.A.C."/>
            <person name="Steenwyk J.L."/>
            <person name="Rivero-Menendez O."/>
            <person name="Mead M.E."/>
            <person name="Silva L.P."/>
            <person name="Bastos R.W."/>
            <person name="Alastruey-Izquierdo A."/>
            <person name="Goldman G.H."/>
            <person name="Rokas A."/>
        </authorList>
    </citation>
    <scope>NUCLEOTIDE SEQUENCE</scope>
    <source>
        <strain evidence="4">CNM-CM8927</strain>
    </source>
</reference>
<dbReference type="InterPro" id="IPR050452">
    <property type="entry name" value="Metacaspase"/>
</dbReference>
<accession>A0AAN6BQS7</accession>
<dbReference type="InterPro" id="IPR011600">
    <property type="entry name" value="Pept_C14_caspase"/>
</dbReference>
<comment type="similarity">
    <text evidence="1">Belongs to the peptidase C14B family.</text>
</comment>
<name>A0AAN6BQS7_ASPLE</name>
<gene>
    <name evidence="4" type="ORF">CNMCM8927_004255</name>
</gene>
<evidence type="ECO:0000256" key="1">
    <source>
        <dbReference type="ARBA" id="ARBA00009005"/>
    </source>
</evidence>
<comment type="caution">
    <text evidence="4">The sequence shown here is derived from an EMBL/GenBank/DDBJ whole genome shotgun (WGS) entry which is preliminary data.</text>
</comment>
<dbReference type="GO" id="GO:0005737">
    <property type="term" value="C:cytoplasm"/>
    <property type="evidence" value="ECO:0007669"/>
    <property type="project" value="TreeGrafter"/>
</dbReference>
<dbReference type="Proteomes" id="UP000649114">
    <property type="component" value="Unassembled WGS sequence"/>
</dbReference>
<dbReference type="EMBL" id="JAAAPU010000024">
    <property type="protein sequence ID" value="KAF4206920.1"/>
    <property type="molecule type" value="Genomic_DNA"/>
</dbReference>
<reference evidence="4" key="2">
    <citation type="submission" date="2020-04" db="EMBL/GenBank/DDBJ databases">
        <authorList>
            <person name="Santos R.A.C."/>
            <person name="Steenwyk J.L."/>
            <person name="Rivero-Menendez O."/>
            <person name="Mead M.E."/>
            <person name="Silva L.P."/>
            <person name="Bastos R.W."/>
            <person name="Alastruey-Izquierdo A."/>
            <person name="Goldman G.H."/>
            <person name="Rokas A."/>
        </authorList>
    </citation>
    <scope>NUCLEOTIDE SEQUENCE</scope>
    <source>
        <strain evidence="4">CNM-CM8927</strain>
    </source>
</reference>
<dbReference type="GO" id="GO:0006508">
    <property type="term" value="P:proteolysis"/>
    <property type="evidence" value="ECO:0007669"/>
    <property type="project" value="InterPro"/>
</dbReference>
<organism evidence="4 5">
    <name type="scientific">Aspergillus lentulus</name>
    <dbReference type="NCBI Taxonomy" id="293939"/>
    <lineage>
        <taxon>Eukaryota</taxon>
        <taxon>Fungi</taxon>
        <taxon>Dikarya</taxon>
        <taxon>Ascomycota</taxon>
        <taxon>Pezizomycotina</taxon>
        <taxon>Eurotiomycetes</taxon>
        <taxon>Eurotiomycetidae</taxon>
        <taxon>Eurotiales</taxon>
        <taxon>Aspergillaceae</taxon>
        <taxon>Aspergillus</taxon>
        <taxon>Aspergillus subgen. Fumigati</taxon>
    </lineage>
</organism>
<protein>
    <recommendedName>
        <fullName evidence="3">Peptidase C14 caspase domain-containing protein</fullName>
    </recommendedName>
</protein>
<dbReference type="PANTHER" id="PTHR48104">
    <property type="entry name" value="METACASPASE-4"/>
    <property type="match status" value="1"/>
</dbReference>
<dbReference type="Pfam" id="PF00656">
    <property type="entry name" value="Peptidase_C14"/>
    <property type="match status" value="1"/>
</dbReference>
<evidence type="ECO:0000313" key="4">
    <source>
        <dbReference type="EMBL" id="KAF4206920.1"/>
    </source>
</evidence>
<keyword evidence="2" id="KW-0378">Hydrolase</keyword>
<sequence>MTATVGEKWAVLIGINSYMDGKTERFDKEGHLIEYHDLKGCVADILQVERYLLQSVGIEKSRITKLLSPWPVDDQAADTASYLPTYSRIIEALRNVTLNAKKGDNVYIHYSGHGARATTVFPDLKGKDSLDDALVPADIVSGGHYLRDLEMTLLLKQMVDKGLLVTVVLDCCHSASATRGPRRMLVRSIPPIYESIPKQDIPDSATDIAKSLSNHDLREPRGYTLLAACRPHEEAREERFDNDRFHGVLTYWLLDTLRGHSADAISSHLLFRRVCANVKNMSALQTPILAGDSSRLIFGNGYLPTKHAITVKGLHGNVEEGDTLELAGGRLHGIRIGAEYALFPITYRGTESEPADRCLGRVIVEEVSGLKCTASVVELNTSNGQIELGCPAVLLNYPVSEKATVRFISLDRLEEQQFRDDWMAHSTSDAWLRLIDETEETTEDFRITINNNDEYQVQSGAGDPFPALKAVLHPLKVAHQASMPTLIQRIRHLARFEMIKTLENPHITGLRRAWLLVEAGRGNEDDESFFAKLDEKDGYFDTKDGDLVVLRFTNQASFPLNFTLFNLKPLFGVDRVFPEYGEFETLDPGQQFSLPILTSIPPELRESSRADLPIIDTLKAVVTVETASFGSLILDDIHQAEERSYRGGTNGSLQRLLQRLEREHRNVSIASRLRDQWQTVDLRLNLS</sequence>
<evidence type="ECO:0000313" key="5">
    <source>
        <dbReference type="Proteomes" id="UP000649114"/>
    </source>
</evidence>
<dbReference type="GO" id="GO:0004197">
    <property type="term" value="F:cysteine-type endopeptidase activity"/>
    <property type="evidence" value="ECO:0007669"/>
    <property type="project" value="InterPro"/>
</dbReference>
<dbReference type="AlphaFoldDB" id="A0AAN6BQS7"/>
<dbReference type="Gene3D" id="3.40.50.1460">
    <property type="match status" value="1"/>
</dbReference>